<reference evidence="2" key="1">
    <citation type="submission" date="2016-10" db="EMBL/GenBank/DDBJ databases">
        <title>Sequence of Gallionella enrichment culture.</title>
        <authorList>
            <person name="Poehlein A."/>
            <person name="Muehling M."/>
            <person name="Daniel R."/>
        </authorList>
    </citation>
    <scope>NUCLEOTIDE SEQUENCE</scope>
</reference>
<dbReference type="EMBL" id="MLJW01000019">
    <property type="protein sequence ID" value="OIR11706.1"/>
    <property type="molecule type" value="Genomic_DNA"/>
</dbReference>
<name>A0A1J5ST69_9ZZZZ</name>
<evidence type="ECO:0000256" key="1">
    <source>
        <dbReference type="SAM" id="Coils"/>
    </source>
</evidence>
<protein>
    <submittedName>
        <fullName evidence="2">Uncharacterized protein</fullName>
    </submittedName>
</protein>
<accession>A0A1J5ST69</accession>
<gene>
    <name evidence="2" type="ORF">GALL_65620</name>
</gene>
<proteinExistence type="predicted"/>
<keyword evidence="1" id="KW-0175">Coiled coil</keyword>
<organism evidence="2">
    <name type="scientific">mine drainage metagenome</name>
    <dbReference type="NCBI Taxonomy" id="410659"/>
    <lineage>
        <taxon>unclassified sequences</taxon>
        <taxon>metagenomes</taxon>
        <taxon>ecological metagenomes</taxon>
    </lineage>
</organism>
<feature type="coiled-coil region" evidence="1">
    <location>
        <begin position="4"/>
        <end position="48"/>
    </location>
</feature>
<evidence type="ECO:0000313" key="2">
    <source>
        <dbReference type="EMBL" id="OIR11706.1"/>
    </source>
</evidence>
<sequence length="76" mass="8452">METKTDANALKANQQAKLKELQMQQAKLKELQVELERINAKIKNHEKLSTEDTKFIGDLGWLTALSVTIASIAASL</sequence>
<comment type="caution">
    <text evidence="2">The sequence shown here is derived from an EMBL/GenBank/DDBJ whole genome shotgun (WGS) entry which is preliminary data.</text>
</comment>
<dbReference type="AlphaFoldDB" id="A0A1J5ST69"/>